<dbReference type="RefSeq" id="WP_135107244.1">
    <property type="nucleotide sequence ID" value="NZ_JADGKW010000007.1"/>
</dbReference>
<comment type="caution">
    <text evidence="1">The sequence shown here is derived from an EMBL/GenBank/DDBJ whole genome shotgun (WGS) entry which is preliminary data.</text>
</comment>
<dbReference type="AlphaFoldDB" id="A0A4Y9IK51"/>
<dbReference type="OrthoDB" id="1031118at2"/>
<dbReference type="EMBL" id="SPPK01000007">
    <property type="protein sequence ID" value="TFU86974.1"/>
    <property type="molecule type" value="Genomic_DNA"/>
</dbReference>
<organism evidence="1 2">
    <name type="scientific">Dysgonomonas mossii</name>
    <dbReference type="NCBI Taxonomy" id="163665"/>
    <lineage>
        <taxon>Bacteria</taxon>
        <taxon>Pseudomonadati</taxon>
        <taxon>Bacteroidota</taxon>
        <taxon>Bacteroidia</taxon>
        <taxon>Bacteroidales</taxon>
        <taxon>Dysgonomonadaceae</taxon>
        <taxon>Dysgonomonas</taxon>
    </lineage>
</organism>
<gene>
    <name evidence="1" type="ORF">E4T88_16120</name>
</gene>
<name>A0A4Y9IK51_9BACT</name>
<evidence type="ECO:0000313" key="2">
    <source>
        <dbReference type="Proteomes" id="UP000298285"/>
    </source>
</evidence>
<reference evidence="1 2" key="1">
    <citation type="submission" date="2019-03" db="EMBL/GenBank/DDBJ databases">
        <title>Diversity of the mouse oral microbiome.</title>
        <authorList>
            <person name="Joseph S."/>
            <person name="Aduse-Opoku J."/>
            <person name="Curtis M."/>
            <person name="Wade W."/>
            <person name="Hashim A."/>
        </authorList>
    </citation>
    <scope>NUCLEOTIDE SEQUENCE [LARGE SCALE GENOMIC DNA]</scope>
    <source>
        <strain evidence="1 2">P11</strain>
    </source>
</reference>
<proteinExistence type="predicted"/>
<protein>
    <submittedName>
        <fullName evidence="1">Uncharacterized protein</fullName>
    </submittedName>
</protein>
<evidence type="ECO:0000313" key="1">
    <source>
        <dbReference type="EMBL" id="TFU86974.1"/>
    </source>
</evidence>
<sequence length="99" mass="11375">MKRHSHIAIVSGEKDVKLEHGKRVSGTPFEIPIKGQYYPSNSGNQVKINNQGKEFHVKGEFSTTHKKIDDVTRIQINSIGLDEKIEKWEQFQTHSVIYI</sequence>
<accession>A0A4Y9IK51</accession>
<dbReference type="Proteomes" id="UP000298285">
    <property type="component" value="Unassembled WGS sequence"/>
</dbReference>